<evidence type="ECO:0000313" key="13">
    <source>
        <dbReference type="EMBL" id="BAF90114.1"/>
    </source>
</evidence>
<keyword evidence="14" id="KW-1185">Reference proteome</keyword>
<dbReference type="InterPro" id="IPR006048">
    <property type="entry name" value="A-amylase/branching_C"/>
</dbReference>
<name>A8HRZ1_AZOC5</name>
<comment type="subunit">
    <text evidence="10">Monomer.</text>
</comment>
<dbReference type="GO" id="GO:0003844">
    <property type="term" value="F:1,4-alpha-glucan branching enzyme activity"/>
    <property type="evidence" value="ECO:0007669"/>
    <property type="project" value="UniProtKB-UniRule"/>
</dbReference>
<proteinExistence type="inferred from homology"/>
<accession>A8HRZ1</accession>
<feature type="domain" description="Glycosyl hydrolase family 13 catalytic" evidence="12">
    <location>
        <begin position="269"/>
        <end position="610"/>
    </location>
</feature>
<feature type="active site" description="Proton donor" evidence="10 11">
    <location>
        <position position="481"/>
    </location>
</feature>
<dbReference type="InterPro" id="IPR013780">
    <property type="entry name" value="Glyco_hydro_b"/>
</dbReference>
<dbReference type="Gene3D" id="2.60.40.1180">
    <property type="entry name" value="Golgi alpha-mannosidase II"/>
    <property type="match status" value="1"/>
</dbReference>
<dbReference type="GO" id="GO:0005829">
    <property type="term" value="C:cytosol"/>
    <property type="evidence" value="ECO:0007669"/>
    <property type="project" value="TreeGrafter"/>
</dbReference>
<dbReference type="HAMAP" id="MF_00685">
    <property type="entry name" value="GlgB"/>
    <property type="match status" value="1"/>
</dbReference>
<dbReference type="Gene3D" id="2.60.40.10">
    <property type="entry name" value="Immunoglobulins"/>
    <property type="match status" value="1"/>
</dbReference>
<dbReference type="NCBIfam" id="TIGR01515">
    <property type="entry name" value="branching_enzym"/>
    <property type="match status" value="1"/>
</dbReference>
<dbReference type="eggNOG" id="COG0296">
    <property type="taxonomic scope" value="Bacteria"/>
</dbReference>
<gene>
    <name evidence="10" type="primary">glgB</name>
    <name evidence="13" type="ordered locus">AZC_4116</name>
</gene>
<dbReference type="InterPro" id="IPR044143">
    <property type="entry name" value="GlgB_N_E_set_prok"/>
</dbReference>
<dbReference type="InterPro" id="IPR017853">
    <property type="entry name" value="GH"/>
</dbReference>
<evidence type="ECO:0000256" key="6">
    <source>
        <dbReference type="ARBA" id="ARBA00022676"/>
    </source>
</evidence>
<dbReference type="KEGG" id="azc:AZC_4116"/>
<protein>
    <recommendedName>
        <fullName evidence="10">1,4-alpha-glucan branching enzyme GlgB</fullName>
        <ecNumber evidence="10">2.4.1.18</ecNumber>
    </recommendedName>
    <alternativeName>
        <fullName evidence="10">1,4-alpha-D-glucan:1,4-alpha-D-glucan 6-glucosyl-transferase</fullName>
    </alternativeName>
    <alternativeName>
        <fullName evidence="10">Alpha-(1-&gt;4)-glucan branching enzyme</fullName>
    </alternativeName>
    <alternativeName>
        <fullName evidence="10">Glycogen branching enzyme</fullName>
        <shortName evidence="10">BE</shortName>
    </alternativeName>
</protein>
<dbReference type="EMBL" id="AP009384">
    <property type="protein sequence ID" value="BAF90114.1"/>
    <property type="molecule type" value="Genomic_DNA"/>
</dbReference>
<dbReference type="SMART" id="SM00642">
    <property type="entry name" value="Aamy"/>
    <property type="match status" value="1"/>
</dbReference>
<dbReference type="PANTHER" id="PTHR43651">
    <property type="entry name" value="1,4-ALPHA-GLUCAN-BRANCHING ENZYME"/>
    <property type="match status" value="1"/>
</dbReference>
<reference evidence="13 14" key="3">
    <citation type="journal article" date="2008" name="BMC Genomics">
        <title>The genome of the versatile nitrogen fixer Azorhizobium caulinodans ORS571.</title>
        <authorList>
            <person name="Lee KB."/>
            <person name="Backer P.D."/>
            <person name="Aono T."/>
            <person name="Liu CT."/>
            <person name="Suzuki S."/>
            <person name="Suzuki T."/>
            <person name="Kaneko T."/>
            <person name="Yamada M."/>
            <person name="Tabata S."/>
            <person name="Kupfer D.M."/>
            <person name="Najar F.Z."/>
            <person name="Wiley G.B."/>
            <person name="Roe B."/>
            <person name="Binnewies T.T."/>
            <person name="Ussery D.W."/>
            <person name="D'Haeze W."/>
            <person name="Herder J.D."/>
            <person name="Gevers D."/>
            <person name="Vereecke D."/>
            <person name="Holsters M."/>
            <person name="Oyaizu H."/>
        </authorList>
    </citation>
    <scope>NUCLEOTIDE SEQUENCE [LARGE SCALE GENOMIC DNA]</scope>
    <source>
        <strain evidence="14">ATCC 43989 / DSM 5975 / JCM 20966 / LMG 6465 / NBRC 14845 / NCIMB 13405 / ORS 571</strain>
    </source>
</reference>
<reference evidence="13 14" key="1">
    <citation type="journal article" date="2007" name="Appl. Environ. Microbiol.">
        <title>Rhizobial factors required for stem nodule maturation and maintenance in Sesbania rostrata-Azorhizobium caulinodans ORS571 symbiosis.</title>
        <authorList>
            <person name="Suzuki S."/>
            <person name="Aono T."/>
            <person name="Lee KB."/>
            <person name="Suzuki T."/>
            <person name="Liu CT."/>
            <person name="Miwa H."/>
            <person name="Wakao S."/>
            <person name="Iki T."/>
            <person name="Oyaizu H."/>
        </authorList>
    </citation>
    <scope>NUCLEOTIDE SEQUENCE [LARGE SCALE GENOMIC DNA]</scope>
    <source>
        <strain evidence="14">ATCC 43989 / DSM 5975 / JCM 20966 / LMG 6465 / NBRC 14845 / NCIMB 13405 / ORS 571</strain>
    </source>
</reference>
<comment type="catalytic activity">
    <reaction evidence="1 10">
        <text>Transfers a segment of a (1-&gt;4)-alpha-D-glucan chain to a primary hydroxy group in a similar glucan chain.</text>
        <dbReference type="EC" id="2.4.1.18"/>
    </reaction>
</comment>
<dbReference type="FunFam" id="3.20.20.80:FF:000003">
    <property type="entry name" value="1,4-alpha-glucan branching enzyme GlgB"/>
    <property type="match status" value="1"/>
</dbReference>
<feature type="active site" description="Nucleophile" evidence="10 11">
    <location>
        <position position="428"/>
    </location>
</feature>
<evidence type="ECO:0000256" key="3">
    <source>
        <dbReference type="ARBA" id="ARBA00004964"/>
    </source>
</evidence>
<dbReference type="Proteomes" id="UP000000270">
    <property type="component" value="Chromosome"/>
</dbReference>
<comment type="function">
    <text evidence="2 10">Catalyzes the formation of the alpha-1,6-glucosidic linkages in glycogen by scission of a 1,4-alpha-linked oligosaccharide from growing alpha-1,4-glucan chains and the subsequent attachment of the oligosaccharide to the alpha-1,6 position.</text>
</comment>
<dbReference type="Pfam" id="PF22019">
    <property type="entry name" value="GlgB_N"/>
    <property type="match status" value="1"/>
</dbReference>
<dbReference type="FunFam" id="2.60.40.10:FF:000169">
    <property type="entry name" value="1,4-alpha-glucan branching enzyme GlgB"/>
    <property type="match status" value="1"/>
</dbReference>
<dbReference type="FunFam" id="2.60.40.1180:FF:000002">
    <property type="entry name" value="1,4-alpha-glucan branching enzyme GlgB"/>
    <property type="match status" value="1"/>
</dbReference>
<dbReference type="InterPro" id="IPR006047">
    <property type="entry name" value="GH13_cat_dom"/>
</dbReference>
<dbReference type="GO" id="GO:0005978">
    <property type="term" value="P:glycogen biosynthetic process"/>
    <property type="evidence" value="ECO:0007669"/>
    <property type="project" value="UniProtKB-UniRule"/>
</dbReference>
<dbReference type="SUPFAM" id="SSF81296">
    <property type="entry name" value="E set domains"/>
    <property type="match status" value="1"/>
</dbReference>
<comment type="similarity">
    <text evidence="4 10">Belongs to the glycosyl hydrolase 13 family. GlgB subfamily.</text>
</comment>
<dbReference type="GO" id="GO:0043169">
    <property type="term" value="F:cation binding"/>
    <property type="evidence" value="ECO:0007669"/>
    <property type="project" value="InterPro"/>
</dbReference>
<reference evidence="13 14" key="5">
    <citation type="journal article" date="2010" name="Appl. Environ. Microbiol.">
        <title>phrR-like gene praR of Azorhizobium caulinodans ORS571 is essential for symbiosis with Sesbania rostrata and is involved in expression of reb genes.</title>
        <authorList>
            <person name="Akiba N."/>
            <person name="Aono T."/>
            <person name="Toyazaki H."/>
            <person name="Sato S."/>
            <person name="Oyaizu H."/>
        </authorList>
    </citation>
    <scope>NUCLEOTIDE SEQUENCE [LARGE SCALE GENOMIC DNA]</scope>
    <source>
        <strain evidence="14">ATCC 43989 / DSM 5975 / JCM 20966 / LMG 6465 / NBRC 14845 / NCIMB 13405 / ORS 571</strain>
    </source>
</reference>
<dbReference type="SUPFAM" id="SSF51445">
    <property type="entry name" value="(Trans)glycosidases"/>
    <property type="match status" value="1"/>
</dbReference>
<evidence type="ECO:0000256" key="11">
    <source>
        <dbReference type="PIRSR" id="PIRSR000463-1"/>
    </source>
</evidence>
<dbReference type="InterPro" id="IPR037439">
    <property type="entry name" value="Branching_enzy"/>
</dbReference>
<dbReference type="HOGENOM" id="CLU_004245_3_2_5"/>
<comment type="pathway">
    <text evidence="3 10">Glycan biosynthesis; glycogen biosynthesis.</text>
</comment>
<reference evidence="14" key="2">
    <citation type="submission" date="2007-04" db="EMBL/GenBank/DDBJ databases">
        <title>Complete genome sequence of the nitrogen-fixing bacterium Azorhizobium caulinodans ORS571.</title>
        <authorList>
            <person name="Lee K.B."/>
            <person name="Backer P.D."/>
            <person name="Aono T."/>
            <person name="Liu C.T."/>
            <person name="Suzuki S."/>
            <person name="Suzuki T."/>
            <person name="Kaneko T."/>
            <person name="Yamada M."/>
            <person name="Tabata S."/>
            <person name="Kupfer D.M."/>
            <person name="Najar F.Z."/>
            <person name="Wiley G.B."/>
            <person name="Roe B."/>
            <person name="Binnewies T."/>
            <person name="Ussery D."/>
            <person name="Vereecke D."/>
            <person name="Gevers D."/>
            <person name="Holsters M."/>
            <person name="Oyaizu H."/>
        </authorList>
    </citation>
    <scope>NUCLEOTIDE SEQUENCE [LARGE SCALE GENOMIC DNA]</scope>
    <source>
        <strain evidence="14">ATCC 43989 / DSM 5975 / JCM 20966 / LMG 6465 / NBRC 14845 / NCIMB 13405 / ORS 571</strain>
    </source>
</reference>
<evidence type="ECO:0000256" key="8">
    <source>
        <dbReference type="ARBA" id="ARBA00023056"/>
    </source>
</evidence>
<keyword evidence="8 10" id="KW-0320">Glycogen biosynthesis</keyword>
<evidence type="ECO:0000256" key="2">
    <source>
        <dbReference type="ARBA" id="ARBA00002953"/>
    </source>
</evidence>
<dbReference type="InterPro" id="IPR013783">
    <property type="entry name" value="Ig-like_fold"/>
</dbReference>
<keyword evidence="9 10" id="KW-0119">Carbohydrate metabolism</keyword>
<reference evidence="13 14" key="6">
    <citation type="journal article" date="2011" name="Appl. Environ. Microbiol.">
        <title>Involvement of the azorhizobial chromosome partition gene (parA) in the onset of bacteroid differentiation during Sesbania rostrata stem nodule development.</title>
        <authorList>
            <person name="Liu CT."/>
            <person name="Lee KB."/>
            <person name="Wang YS."/>
            <person name="Peng MH."/>
            <person name="Lee KT."/>
            <person name="Suzuki S."/>
            <person name="Suzuki T."/>
            <person name="Oyaizu H."/>
        </authorList>
    </citation>
    <scope>NUCLEOTIDE SEQUENCE [LARGE SCALE GENOMIC DNA]</scope>
    <source>
        <strain evidence="14">ATCC 43989 / DSM 5975 / JCM 20966 / LMG 6465 / NBRC 14845 / NCIMB 13405 / ORS 571</strain>
    </source>
</reference>
<keyword evidence="7 10" id="KW-0808">Transferase</keyword>
<keyword evidence="5 10" id="KW-0321">Glycogen metabolism</keyword>
<dbReference type="PANTHER" id="PTHR43651:SF3">
    <property type="entry name" value="1,4-ALPHA-GLUCAN-BRANCHING ENZYME"/>
    <property type="match status" value="1"/>
</dbReference>
<dbReference type="UniPathway" id="UPA00164"/>
<dbReference type="NCBIfam" id="NF008967">
    <property type="entry name" value="PRK12313.1"/>
    <property type="match status" value="1"/>
</dbReference>
<dbReference type="Pfam" id="PF02806">
    <property type="entry name" value="Alpha-amylase_C"/>
    <property type="match status" value="1"/>
</dbReference>
<evidence type="ECO:0000313" key="14">
    <source>
        <dbReference type="Proteomes" id="UP000000270"/>
    </source>
</evidence>
<sequence>MPRRPHIHWRVLMTLADPIDRTLAPEAGALAALVEGRHGDPFSLLGRHMVDGTPVVRTFQPGAAAVEARVGPAGITVQLAKIHPAGLFAGRLPEGAGPYLLRITWPDGTVEETEDPYAFGPLLGDLDLYLIAEGTHLDLSETLGAHVVRVGDVEGVRFALWAPNARRVSVVGDFNLWDGRRHPMRLRQSGVWEIFLPGVRAGARYKFELLGPDGTLLPLKADPLARAAELPPATASIVSSPAPFHWSDAAWMAGRAGRQGPEAPISIYEVHPGSWIRIEADGHRSPNWDELADRLLPYVQRMGFTHVEFLPIMEHPFGGSWGYQPLGLFAPTARFGPPEAFARFVDRCHAAGIGVILDWVPAHFPNDAHGLGHFDGTALYEHADPREGFHPDWNTLIYNFGRREVSGFLIASALEWLRRFHVDGLRVDAVASMLYRDYSRKPGEWVPNIHGGRENLEAVAFLQRLNAMVAEQAPGAIVIAEESTAWPGVTAPVSEGGLGFSFKWNMGWMHDTLRYIEHDSIHRRHHHDDITFGLVYAFSERFILPISHDEVVHGKGSLLARMPGDDWQRMANLRAYLGLMWGHPGKKLLFMGCEIAQPDEWNHDGVVPWHLLEQPAHAGIQKLVADLNATYADLPALHARDATPDGFSWIIGDDSANSVFAFFRHAPGAPPVLVVANMTPVPREAYRIGVPDGGPWREAVNTDAAAYAGSGVGNGGTLEAEAIESHGLPFSLSLTLPPLATLFLTPRQG</sequence>
<dbReference type="STRING" id="438753.AZC_4116"/>
<dbReference type="InterPro" id="IPR054169">
    <property type="entry name" value="GlgB_N"/>
</dbReference>
<dbReference type="NCBIfam" id="NF003811">
    <property type="entry name" value="PRK05402.1"/>
    <property type="match status" value="1"/>
</dbReference>
<evidence type="ECO:0000256" key="1">
    <source>
        <dbReference type="ARBA" id="ARBA00000826"/>
    </source>
</evidence>
<dbReference type="SUPFAM" id="SSF51011">
    <property type="entry name" value="Glycosyl hydrolase domain"/>
    <property type="match status" value="1"/>
</dbReference>
<dbReference type="InterPro" id="IPR006407">
    <property type="entry name" value="GlgB"/>
</dbReference>
<dbReference type="CDD" id="cd11322">
    <property type="entry name" value="AmyAc_Glg_BE"/>
    <property type="match status" value="1"/>
</dbReference>
<evidence type="ECO:0000256" key="9">
    <source>
        <dbReference type="ARBA" id="ARBA00023277"/>
    </source>
</evidence>
<dbReference type="CDD" id="cd02855">
    <property type="entry name" value="E_set_GBE_prok_N"/>
    <property type="match status" value="1"/>
</dbReference>
<evidence type="ECO:0000256" key="5">
    <source>
        <dbReference type="ARBA" id="ARBA00022600"/>
    </source>
</evidence>
<dbReference type="CAZy" id="GH13">
    <property type="family name" value="Glycoside Hydrolase Family 13"/>
</dbReference>
<evidence type="ECO:0000256" key="7">
    <source>
        <dbReference type="ARBA" id="ARBA00022679"/>
    </source>
</evidence>
<dbReference type="EC" id="2.4.1.18" evidence="10"/>
<dbReference type="AlphaFoldDB" id="A8HRZ1"/>
<reference evidence="13 14" key="4">
    <citation type="journal article" date="2009" name="Appl. Environ. Microbiol.">
        <title>Comparative genome-wide transcriptional profiling of Azorhizobium caulinodans ORS571 grown under free-living and symbiotic conditions.</title>
        <authorList>
            <person name="Tsukada S."/>
            <person name="Aono T."/>
            <person name="Akiba N."/>
            <person name="Lee KB."/>
            <person name="Liu CT."/>
            <person name="Toyazaki H."/>
            <person name="Oyaizu H."/>
        </authorList>
    </citation>
    <scope>NUCLEOTIDE SEQUENCE [LARGE SCALE GENOMIC DNA]</scope>
    <source>
        <strain evidence="14">ATCC 43989 / DSM 5975 / JCM 20966 / LMG 6465 / NBRC 14845 / NCIMB 13405 / ORS 571</strain>
    </source>
</reference>
<dbReference type="CAZy" id="CBM48">
    <property type="family name" value="Carbohydrate-Binding Module Family 48"/>
</dbReference>
<evidence type="ECO:0000256" key="10">
    <source>
        <dbReference type="HAMAP-Rule" id="MF_00685"/>
    </source>
</evidence>
<dbReference type="PIRSF" id="PIRSF000463">
    <property type="entry name" value="GlgB"/>
    <property type="match status" value="1"/>
</dbReference>
<dbReference type="Gene3D" id="3.20.20.80">
    <property type="entry name" value="Glycosidases"/>
    <property type="match status" value="1"/>
</dbReference>
<keyword evidence="6 10" id="KW-0328">Glycosyltransferase</keyword>
<evidence type="ECO:0000259" key="12">
    <source>
        <dbReference type="SMART" id="SM00642"/>
    </source>
</evidence>
<dbReference type="GO" id="GO:0004553">
    <property type="term" value="F:hydrolase activity, hydrolyzing O-glycosyl compounds"/>
    <property type="evidence" value="ECO:0007669"/>
    <property type="project" value="InterPro"/>
</dbReference>
<dbReference type="Pfam" id="PF02922">
    <property type="entry name" value="CBM_48"/>
    <property type="match status" value="1"/>
</dbReference>
<evidence type="ECO:0000256" key="4">
    <source>
        <dbReference type="ARBA" id="ARBA00009000"/>
    </source>
</evidence>
<dbReference type="InterPro" id="IPR004193">
    <property type="entry name" value="Glyco_hydro_13_N"/>
</dbReference>
<organism evidence="13 14">
    <name type="scientific">Azorhizobium caulinodans (strain ATCC 43989 / DSM 5975 / JCM 20966 / LMG 6465 / NBRC 14845 / NCIMB 13405 / ORS 571)</name>
    <dbReference type="NCBI Taxonomy" id="438753"/>
    <lineage>
        <taxon>Bacteria</taxon>
        <taxon>Pseudomonadati</taxon>
        <taxon>Pseudomonadota</taxon>
        <taxon>Alphaproteobacteria</taxon>
        <taxon>Hyphomicrobiales</taxon>
        <taxon>Xanthobacteraceae</taxon>
        <taxon>Azorhizobium</taxon>
    </lineage>
</organism>
<dbReference type="InterPro" id="IPR014756">
    <property type="entry name" value="Ig_E-set"/>
</dbReference>